<accession>A0A916SIU8</accession>
<proteinExistence type="predicted"/>
<reference evidence="1" key="2">
    <citation type="submission" date="2020-09" db="EMBL/GenBank/DDBJ databases">
        <authorList>
            <person name="Sun Q."/>
            <person name="Zhou Y."/>
        </authorList>
    </citation>
    <scope>NUCLEOTIDE SEQUENCE</scope>
    <source>
        <strain evidence="1">CGMCC 1.15322</strain>
    </source>
</reference>
<evidence type="ECO:0000313" key="1">
    <source>
        <dbReference type="EMBL" id="GGB02191.1"/>
    </source>
</evidence>
<dbReference type="RefSeq" id="WP_188708745.1">
    <property type="nucleotide sequence ID" value="NZ_BMIG01000008.1"/>
</dbReference>
<dbReference type="Proteomes" id="UP000620596">
    <property type="component" value="Unassembled WGS sequence"/>
</dbReference>
<comment type="caution">
    <text evidence="1">The sequence shown here is derived from an EMBL/GenBank/DDBJ whole genome shotgun (WGS) entry which is preliminary data.</text>
</comment>
<sequence length="54" mass="6166">MTDEVRQLREGVLLSELHLDNNFTGWEHAALIEWPADKQAPQRSLLIQAQAPLD</sequence>
<gene>
    <name evidence="1" type="ORF">GCM10011496_23900</name>
</gene>
<dbReference type="EMBL" id="BMIG01000008">
    <property type="protein sequence ID" value="GGB02191.1"/>
    <property type="molecule type" value="Genomic_DNA"/>
</dbReference>
<organism evidence="1 2">
    <name type="scientific">Polaromonas eurypsychrophila</name>
    <dbReference type="NCBI Taxonomy" id="1614635"/>
    <lineage>
        <taxon>Bacteria</taxon>
        <taxon>Pseudomonadati</taxon>
        <taxon>Pseudomonadota</taxon>
        <taxon>Betaproteobacteria</taxon>
        <taxon>Burkholderiales</taxon>
        <taxon>Comamonadaceae</taxon>
        <taxon>Polaromonas</taxon>
    </lineage>
</organism>
<keyword evidence="2" id="KW-1185">Reference proteome</keyword>
<evidence type="ECO:0000313" key="2">
    <source>
        <dbReference type="Proteomes" id="UP000620596"/>
    </source>
</evidence>
<dbReference type="AlphaFoldDB" id="A0A916SIU8"/>
<reference evidence="1" key="1">
    <citation type="journal article" date="2014" name="Int. J. Syst. Evol. Microbiol.">
        <title>Complete genome sequence of Corynebacterium casei LMG S-19264T (=DSM 44701T), isolated from a smear-ripened cheese.</title>
        <authorList>
            <consortium name="US DOE Joint Genome Institute (JGI-PGF)"/>
            <person name="Walter F."/>
            <person name="Albersmeier A."/>
            <person name="Kalinowski J."/>
            <person name="Ruckert C."/>
        </authorList>
    </citation>
    <scope>NUCLEOTIDE SEQUENCE</scope>
    <source>
        <strain evidence="1">CGMCC 1.15322</strain>
    </source>
</reference>
<name>A0A916SIU8_9BURK</name>
<protein>
    <submittedName>
        <fullName evidence="1">Uncharacterized protein</fullName>
    </submittedName>
</protein>